<keyword evidence="6" id="KW-0963">Cytoplasm</keyword>
<comment type="similarity">
    <text evidence="1 6 7">Belongs to the TRAFAC class TrmE-Era-EngA-EngB-Septin-like GTPase superfamily. TrmE GTPase family.</text>
</comment>
<dbReference type="SUPFAM" id="SSF103025">
    <property type="entry name" value="Folate-binding domain"/>
    <property type="match status" value="1"/>
</dbReference>
<dbReference type="InterPro" id="IPR004520">
    <property type="entry name" value="GTPase_MnmE"/>
</dbReference>
<dbReference type="InterPro" id="IPR018948">
    <property type="entry name" value="GTP-bd_TrmE_N"/>
</dbReference>
<comment type="caution">
    <text evidence="9">The sequence shown here is derived from an EMBL/GenBank/DDBJ whole genome shotgun (WGS) entry which is preliminary data.</text>
</comment>
<keyword evidence="6" id="KW-0460">Magnesium</keyword>
<evidence type="ECO:0000256" key="4">
    <source>
        <dbReference type="ARBA" id="ARBA00022958"/>
    </source>
</evidence>
<dbReference type="Gene3D" id="1.20.120.430">
    <property type="entry name" value="tRNA modification GTPase MnmE domain 2"/>
    <property type="match status" value="1"/>
</dbReference>
<dbReference type="Pfam" id="PF01926">
    <property type="entry name" value="MMR_HSR1"/>
    <property type="match status" value="1"/>
</dbReference>
<proteinExistence type="inferred from homology"/>
<reference evidence="9 10" key="1">
    <citation type="submission" date="2017-01" db="EMBL/GenBank/DDBJ databases">
        <title>Genome sequence of Rhodovulum viride JA756.</title>
        <authorList>
            <person name="Lakshmi K.V."/>
            <person name="Tushar L.D."/>
            <person name="Sasikala C."/>
            <person name="Venkataramana C."/>
        </authorList>
    </citation>
    <scope>NUCLEOTIDE SEQUENCE [LARGE SCALE GENOMIC DNA]</scope>
    <source>
        <strain evidence="9 10">JA756</strain>
    </source>
</reference>
<dbReference type="EC" id="3.6.-.-" evidence="6"/>
<dbReference type="Pfam" id="PF12631">
    <property type="entry name" value="MnmE_helical"/>
    <property type="match status" value="1"/>
</dbReference>
<feature type="binding site" evidence="6">
    <location>
        <position position="117"/>
    </location>
    <ligand>
        <name>(6S)-5-formyl-5,6,7,8-tetrahydrofolate</name>
        <dbReference type="ChEBI" id="CHEBI:57457"/>
    </ligand>
</feature>
<dbReference type="Pfam" id="PF10396">
    <property type="entry name" value="TrmE_N"/>
    <property type="match status" value="1"/>
</dbReference>
<dbReference type="PRINTS" id="PR00326">
    <property type="entry name" value="GTP1OBG"/>
</dbReference>
<keyword evidence="10" id="KW-1185">Reference proteome</keyword>
<keyword evidence="3 6" id="KW-0547">Nucleotide-binding</keyword>
<feature type="binding site" evidence="6">
    <location>
        <position position="428"/>
    </location>
    <ligand>
        <name>(6S)-5-formyl-5,6,7,8-tetrahydrofolate</name>
        <dbReference type="ChEBI" id="CHEBI:57457"/>
    </ligand>
</feature>
<feature type="binding site" evidence="6">
    <location>
        <position position="77"/>
    </location>
    <ligand>
        <name>(6S)-5-formyl-5,6,7,8-tetrahydrofolate</name>
        <dbReference type="ChEBI" id="CHEBI:57457"/>
    </ligand>
</feature>
<comment type="cofactor">
    <cofactor evidence="6">
        <name>K(+)</name>
        <dbReference type="ChEBI" id="CHEBI:29103"/>
    </cofactor>
    <text evidence="6">Binds 1 potassium ion per subunit.</text>
</comment>
<sequence>MDTIFAQATARGKAGVAVIRISGPRAMTAARALAGSLPAPRQAGLRRLRNAEGVLLDEALVLCFAKGASFTGEDVVELQCHGSPATVAAVLRALGEQDGLRLAEPGEFTRRALENGVLDLAQVEGLGDLLEAETEAQRRQALRVLSGALGEKVALWRESLIRAAALLEATIDFADEDVPVDVTPEVTALLSGVSTALQTEIEGVAMAERIRDGFEIAIVGPPNAGKSTLLNHLAGREAAITSEHAGTTRDVIEVRMDLRGLPVTFLDTAGLRDSADDVETIGIARAIERATAADLRVFLLDDSGRTEGLAQGPDDIVLRGKADLGDGTTGVSGRTGQGVAELVERIAAILNSRASRAVTATRERHAEAMRRARGAIAEAQNQLSHGMGSTELAAEDIRRAARALESLLGRIDVETLLDEIFARFCLGK</sequence>
<evidence type="ECO:0000256" key="2">
    <source>
        <dbReference type="ARBA" id="ARBA00022694"/>
    </source>
</evidence>
<dbReference type="InterPro" id="IPR005225">
    <property type="entry name" value="Small_GTP-bd"/>
</dbReference>
<dbReference type="InterPro" id="IPR027368">
    <property type="entry name" value="MnmE_dom2"/>
</dbReference>
<keyword evidence="4 6" id="KW-0630">Potassium</keyword>
<evidence type="ECO:0000256" key="5">
    <source>
        <dbReference type="ARBA" id="ARBA00023134"/>
    </source>
</evidence>
<feature type="binding site" evidence="6">
    <location>
        <position position="227"/>
    </location>
    <ligand>
        <name>Mg(2+)</name>
        <dbReference type="ChEBI" id="CHEBI:18420"/>
    </ligand>
</feature>
<dbReference type="PANTHER" id="PTHR42714:SF2">
    <property type="entry name" value="TRNA MODIFICATION GTPASE GTPBP3, MITOCHONDRIAL"/>
    <property type="match status" value="1"/>
</dbReference>
<evidence type="ECO:0000256" key="7">
    <source>
        <dbReference type="RuleBase" id="RU003313"/>
    </source>
</evidence>
<dbReference type="NCBIfam" id="TIGR00450">
    <property type="entry name" value="mnmE_trmE_thdF"/>
    <property type="match status" value="1"/>
</dbReference>
<gene>
    <name evidence="6" type="primary">mnmE</name>
    <name evidence="6" type="synonym">trmE</name>
    <name evidence="9" type="ORF">BYZ73_05605</name>
</gene>
<dbReference type="InterPro" id="IPR003593">
    <property type="entry name" value="AAA+_ATPase"/>
</dbReference>
<feature type="binding site" evidence="6">
    <location>
        <begin position="223"/>
        <end position="228"/>
    </location>
    <ligand>
        <name>GTP</name>
        <dbReference type="ChEBI" id="CHEBI:37565"/>
    </ligand>
</feature>
<dbReference type="InterPro" id="IPR006073">
    <property type="entry name" value="GTP-bd"/>
</dbReference>
<dbReference type="InterPro" id="IPR027417">
    <property type="entry name" value="P-loop_NTPase"/>
</dbReference>
<evidence type="ECO:0000256" key="1">
    <source>
        <dbReference type="ARBA" id="ARBA00011043"/>
    </source>
</evidence>
<protein>
    <recommendedName>
        <fullName evidence="6">tRNA modification GTPase MnmE</fullName>
        <ecNumber evidence="6">3.6.-.-</ecNumber>
    </recommendedName>
</protein>
<comment type="function">
    <text evidence="6">Exhibits a very high intrinsic GTPase hydrolysis rate. Involved in the addition of a carboxymethylaminomethyl (cmnm) group at the wobble position (U34) of certain tRNAs, forming tRNA-cmnm(5)s(2)U34.</text>
</comment>
<dbReference type="SUPFAM" id="SSF52540">
    <property type="entry name" value="P-loop containing nucleoside triphosphate hydrolases"/>
    <property type="match status" value="1"/>
</dbReference>
<keyword evidence="6" id="KW-0378">Hydrolase</keyword>
<accession>A0ABX9DKI9</accession>
<keyword evidence="2 6" id="KW-0819">tRNA processing</keyword>
<dbReference type="SMART" id="SM00382">
    <property type="entry name" value="AAA"/>
    <property type="match status" value="1"/>
</dbReference>
<feature type="binding site" evidence="6">
    <location>
        <position position="20"/>
    </location>
    <ligand>
        <name>(6S)-5-formyl-5,6,7,8-tetrahydrofolate</name>
        <dbReference type="ChEBI" id="CHEBI:57457"/>
    </ligand>
</feature>
<dbReference type="PROSITE" id="PS51709">
    <property type="entry name" value="G_TRME"/>
    <property type="match status" value="1"/>
</dbReference>
<keyword evidence="6" id="KW-0479">Metal-binding</keyword>
<dbReference type="InterPro" id="IPR031168">
    <property type="entry name" value="G_TrmE"/>
</dbReference>
<name>A0ABX9DKI9_9RHOB</name>
<evidence type="ECO:0000259" key="8">
    <source>
        <dbReference type="PROSITE" id="PS51709"/>
    </source>
</evidence>
<dbReference type="NCBIfam" id="NF003661">
    <property type="entry name" value="PRK05291.1-3"/>
    <property type="match status" value="1"/>
</dbReference>
<comment type="subunit">
    <text evidence="6">Homodimer. Heterotetramer of two MnmE and two MnmG subunits.</text>
</comment>
<dbReference type="CDD" id="cd14858">
    <property type="entry name" value="TrmE_N"/>
    <property type="match status" value="1"/>
</dbReference>
<dbReference type="HAMAP" id="MF_00379">
    <property type="entry name" value="GTPase_MnmE"/>
    <property type="match status" value="1"/>
</dbReference>
<dbReference type="Proteomes" id="UP000248659">
    <property type="component" value="Unassembled WGS sequence"/>
</dbReference>
<dbReference type="InterPro" id="IPR027266">
    <property type="entry name" value="TrmE/GcvT-like"/>
</dbReference>
<feature type="binding site" evidence="6">
    <location>
        <begin position="267"/>
        <end position="270"/>
    </location>
    <ligand>
        <name>GTP</name>
        <dbReference type="ChEBI" id="CHEBI:37565"/>
    </ligand>
</feature>
<comment type="subcellular location">
    <subcellularLocation>
        <location evidence="6">Cytoplasm</location>
    </subcellularLocation>
</comment>
<evidence type="ECO:0000256" key="6">
    <source>
        <dbReference type="HAMAP-Rule" id="MF_00379"/>
    </source>
</evidence>
<keyword evidence="5 6" id="KW-0342">GTP-binding</keyword>
<feature type="binding site" evidence="6">
    <location>
        <begin position="242"/>
        <end position="248"/>
    </location>
    <ligand>
        <name>GTP</name>
        <dbReference type="ChEBI" id="CHEBI:37565"/>
    </ligand>
</feature>
<evidence type="ECO:0000313" key="9">
    <source>
        <dbReference type="EMBL" id="RAP42239.1"/>
    </source>
</evidence>
<evidence type="ECO:0000256" key="3">
    <source>
        <dbReference type="ARBA" id="ARBA00022741"/>
    </source>
</evidence>
<dbReference type="SUPFAM" id="SSF116878">
    <property type="entry name" value="TrmE connector domain"/>
    <property type="match status" value="1"/>
</dbReference>
<dbReference type="InterPro" id="IPR025867">
    <property type="entry name" value="MnmE_helical"/>
</dbReference>
<organism evidence="9 10">
    <name type="scientific">Rhodovulum viride</name>
    <dbReference type="NCBI Taxonomy" id="1231134"/>
    <lineage>
        <taxon>Bacteria</taxon>
        <taxon>Pseudomonadati</taxon>
        <taxon>Pseudomonadota</taxon>
        <taxon>Alphaproteobacteria</taxon>
        <taxon>Rhodobacterales</taxon>
        <taxon>Paracoccaceae</taxon>
        <taxon>Rhodovulum</taxon>
    </lineage>
</organism>
<evidence type="ECO:0000313" key="10">
    <source>
        <dbReference type="Proteomes" id="UP000248659"/>
    </source>
</evidence>
<dbReference type="CDD" id="cd04164">
    <property type="entry name" value="trmE"/>
    <property type="match status" value="1"/>
</dbReference>
<dbReference type="Gene3D" id="3.30.1360.120">
    <property type="entry name" value="Probable tRNA modification gtpase trme, domain 1"/>
    <property type="match status" value="1"/>
</dbReference>
<dbReference type="PANTHER" id="PTHR42714">
    <property type="entry name" value="TRNA MODIFICATION GTPASE GTPBP3"/>
    <property type="match status" value="1"/>
</dbReference>
<feature type="binding site" evidence="6">
    <location>
        <position position="248"/>
    </location>
    <ligand>
        <name>Mg(2+)</name>
        <dbReference type="ChEBI" id="CHEBI:18420"/>
    </ligand>
</feature>
<feature type="domain" description="TrmE-type G" evidence="8">
    <location>
        <begin position="213"/>
        <end position="351"/>
    </location>
</feature>
<dbReference type="RefSeq" id="WP_112315214.1">
    <property type="nucleotide sequence ID" value="NZ_MUAV01000005.1"/>
</dbReference>
<dbReference type="Gene3D" id="3.40.50.300">
    <property type="entry name" value="P-loop containing nucleotide triphosphate hydrolases"/>
    <property type="match status" value="1"/>
</dbReference>
<comment type="caution">
    <text evidence="6">Lacks conserved residue(s) required for the propagation of feature annotation.</text>
</comment>
<dbReference type="NCBIfam" id="TIGR00231">
    <property type="entry name" value="small_GTP"/>
    <property type="match status" value="1"/>
</dbReference>
<dbReference type="EMBL" id="MUAV01000005">
    <property type="protein sequence ID" value="RAP42239.1"/>
    <property type="molecule type" value="Genomic_DNA"/>
</dbReference>